<dbReference type="InterPro" id="IPR033616">
    <property type="entry name" value="BLTP1"/>
</dbReference>
<dbReference type="PANTHER" id="PTHR31640">
    <property type="entry name" value="TRANSMEMBRANE PROTEIN KIAA1109"/>
    <property type="match status" value="1"/>
</dbReference>
<dbReference type="WBParaSite" id="PDA_v2.g22412.t1">
    <property type="protein sequence ID" value="PDA_v2.g22412.t1"/>
    <property type="gene ID" value="PDA_v2.g22412"/>
</dbReference>
<proteinExistence type="predicted"/>
<accession>A0A914Q5H8</accession>
<feature type="region of interest" description="Disordered" evidence="1">
    <location>
        <begin position="800"/>
        <end position="883"/>
    </location>
</feature>
<organism evidence="2 3">
    <name type="scientific">Panagrolaimus davidi</name>
    <dbReference type="NCBI Taxonomy" id="227884"/>
    <lineage>
        <taxon>Eukaryota</taxon>
        <taxon>Metazoa</taxon>
        <taxon>Ecdysozoa</taxon>
        <taxon>Nematoda</taxon>
        <taxon>Chromadorea</taxon>
        <taxon>Rhabditida</taxon>
        <taxon>Tylenchina</taxon>
        <taxon>Panagrolaimomorpha</taxon>
        <taxon>Panagrolaimoidea</taxon>
        <taxon>Panagrolaimidae</taxon>
        <taxon>Panagrolaimus</taxon>
    </lineage>
</organism>
<protein>
    <submittedName>
        <fullName evidence="3">Bridge-like lipid transfer protein family member 1 N-terminal domain-containing protein</fullName>
    </submittedName>
</protein>
<evidence type="ECO:0000313" key="3">
    <source>
        <dbReference type="WBParaSite" id="PDA_v2.g22412.t1"/>
    </source>
</evidence>
<dbReference type="GO" id="GO:0048488">
    <property type="term" value="P:synaptic vesicle endocytosis"/>
    <property type="evidence" value="ECO:0007669"/>
    <property type="project" value="TreeGrafter"/>
</dbReference>
<evidence type="ECO:0000256" key="1">
    <source>
        <dbReference type="SAM" id="MobiDB-lite"/>
    </source>
</evidence>
<keyword evidence="2" id="KW-1185">Reference proteome</keyword>
<dbReference type="Proteomes" id="UP000887578">
    <property type="component" value="Unplaced"/>
</dbReference>
<reference evidence="3" key="1">
    <citation type="submission" date="2022-11" db="UniProtKB">
        <authorList>
            <consortium name="WormBaseParasite"/>
        </authorList>
    </citation>
    <scope>IDENTIFICATION</scope>
</reference>
<evidence type="ECO:0000313" key="2">
    <source>
        <dbReference type="Proteomes" id="UP000887578"/>
    </source>
</evidence>
<dbReference type="PANTHER" id="PTHR31640:SF1">
    <property type="entry name" value="BRIDGE-LIKE LIPID TRANSFER PROTEIN FAMILY MEMBER 1"/>
    <property type="match status" value="1"/>
</dbReference>
<feature type="compositionally biased region" description="Basic and acidic residues" evidence="1">
    <location>
        <begin position="811"/>
        <end position="824"/>
    </location>
</feature>
<name>A0A914Q5H8_9BILA</name>
<sequence length="1428" mass="160224">MELILGDLTSKVHPGQLIEVVQFLESTILLIVNSDEKLEIPDRLDLCQHFENIRLCRQSDLHITDVQGRKQNCESSEILKYKLVRVSVDSCNLLIAEDKAAIKIDTNKVHVCFCNAHAGSFCENVIVQIPLLKFKQLIQIPERKLWLECGFAKIHDVSLDVRLPCPEAQLYVLEERRIFLNKHDKPQPRLYFLWEKGTKNCGCVGSTRFFAEKDKTGPQFILSATNDLAIPRISSSPSEQPGFFQSVIYPDSYGIQLTPTNILLSGTESSNIINQERKDSTTSTTSFHSVKSATSLSATSAVDYAAFLENYEILFSISGMPQLSEQDDVSRWIAKNRIKVKKMSDGITDIQMIKKETQSAVSTPVGGSQGAGKLLQKAATSKKGNDFESTTSEADWGKDFTAIYVKGKASDKVNVFISPLALEATESMLKSINGFLRSFHPAYIVQSIYASCSSQNHAQPLTSTIIKKPETFFRTPSLHFRVTFPQIHVAAFQCDTSGDISSQHPFIHSVFLLSLERSKLSSTTTKPNDDRKISVELQLQQGHAQIMHIVENVRYDTVYNKIPVNYATNWADLAASKRIVNDPKLKTIFDLHIPDINCRLAVCNLLKKNATTAHMDRLEVDIAAIQIISVLGKPIVGDDRSNEASFYEVLAPSLNAWIYNIFKFSKEFSTLVETADEWRDLTMIRLLAEALDWHDEQIGMPEKTSVLADVKLYHRHFSSCPSCKLMLILMKYITQKDNLLELDYYSRTAISAKYFDSAKTRKLAMMALLSHWQTIICNQIQLADHNVADKYKCMPDTHLPIVDNTTSPDANDEKSKDKNEKTNEMDNLFPVNGDAKDIEKGISSPEAVKTDNTPKSKPPLSRGSTSNQFQPGHRRGASTATNMSVGANENQKMDLYHWVLNAHKEYKEKREATSAPAKNKVVEDVNAMELLLSVFFWSVFEERKLESSRLDSLPEIQFGLIYTLTLDEIKLDVIEKKLLLSPRNEMLVALTCHHLMNLEAFETSGKFSYEVRLDDLQLKPIHTILNFNYESKITNIRIVVALASVSFINDITMTIISCQAAVEDISKAFKKSASKSPLLSPSTIKIIDPRTPSPTTSTTLVTSTTDWTTGVLDKLYDYQRSPFNAQRQDLIQTKIQGQWHIKTVLLESVLTDLILSMNFMKIDCAHEHSRDDYSILPKNPTKSPALASRRYSFAVAPSASQSKLNQKLDHCTISLKRASLIVSEHVGSNRGAVETRRILNCSLRESNVLFERIKESERKIRNFLRVTLGEIEGDLPMHAQSIHEVVLRHGPQLNEQLHRIVSQPQPFHPNLQHTVSINEEPITAATSMTSVVSSPEPLTVSSVGTRNLIPAVSSTVGFSPMLSKPPTGKHLRQPSIQPFANPASTPIAVEFELNITGLELNAMLLPSLKAKYRLERAVATGMRFVFID</sequence>
<dbReference type="GO" id="GO:0098793">
    <property type="term" value="C:presynapse"/>
    <property type="evidence" value="ECO:0007669"/>
    <property type="project" value="GOC"/>
</dbReference>